<feature type="compositionally biased region" description="Pro residues" evidence="1">
    <location>
        <begin position="1"/>
        <end position="19"/>
    </location>
</feature>
<feature type="region of interest" description="Disordered" evidence="1">
    <location>
        <begin position="1"/>
        <end position="55"/>
    </location>
</feature>
<protein>
    <recommendedName>
        <fullName evidence="3">AAA+ ATPase domain-containing protein</fullName>
    </recommendedName>
</protein>
<evidence type="ECO:0000313" key="2">
    <source>
        <dbReference type="EMBL" id="XDQ42963.1"/>
    </source>
</evidence>
<name>A0AB39QL39_9ACTN</name>
<proteinExistence type="predicted"/>
<evidence type="ECO:0000256" key="1">
    <source>
        <dbReference type="SAM" id="MobiDB-lite"/>
    </source>
</evidence>
<dbReference type="AlphaFoldDB" id="A0AB39QL39"/>
<reference evidence="2" key="1">
    <citation type="submission" date="2024-07" db="EMBL/GenBank/DDBJ databases">
        <authorList>
            <person name="Yu S.T."/>
        </authorList>
    </citation>
    <scope>NUCLEOTIDE SEQUENCE</scope>
    <source>
        <strain evidence="2">R39</strain>
    </source>
</reference>
<dbReference type="RefSeq" id="WP_369222207.1">
    <property type="nucleotide sequence ID" value="NZ_CP163441.1"/>
</dbReference>
<gene>
    <name evidence="2" type="ORF">AB5J52_12215</name>
</gene>
<evidence type="ECO:0008006" key="3">
    <source>
        <dbReference type="Google" id="ProtNLM"/>
    </source>
</evidence>
<organism evidence="2">
    <name type="scientific">Streptomyces sp. R39</name>
    <dbReference type="NCBI Taxonomy" id="3238631"/>
    <lineage>
        <taxon>Bacteria</taxon>
        <taxon>Bacillati</taxon>
        <taxon>Actinomycetota</taxon>
        <taxon>Actinomycetes</taxon>
        <taxon>Kitasatosporales</taxon>
        <taxon>Streptomycetaceae</taxon>
        <taxon>Streptomyces</taxon>
    </lineage>
</organism>
<sequence>MKAQNPPPPQGGPKPPQQPQPQQKAEPDKPQGAESGGAPEPEKADVIGGSAADPLGEEALPGAAAAASRIYRSTVSQHGTGTLISSGSVGTMNFYSRQAVERVLAGPLPEDQLRRLRQVFQEPADYGEHREQLRDGRLLVLYGQPGTGRAYTALSLLDGLTGGRVSRLDPRTDLDRLDDDQISEGHGYALEPSATGLPDETGLDRLCQLLGEKDAYAVLLATPEPGDVLSRSGRYYRAHTPAAQTAVLEGHLAVELADKAPELYERARATALDPDVLEACGLDELRPAEAAHYARLLARHTRDELTHDQLLAECRKFAENQAAEWFAGGIRSETPERLRDAAYRIAVAVLDGASLSAVAEAAEVLAWELAVTVDPEATPGRPLFSDGVDARLVSARAVAELGTEEVGTEEVPVRTVRFGGEALAPAVLGHLWQHRHNARGPVLRWLAGLCEDDRPQVWVRAAVAAGQLCRLDLSHTVHELVQPMAQAERARRRLFAATVLDVALRSPEVGTAIRALIGSWARYGDEQLRWTAGAVLGRGRATDTVRETLDLLGGIGVWDEGRLRSGAAVQVAHFAGARPEAQTLRRIRAWLSDERRPQQDLGLQSAVYLASVPVTDLWNQHEDLEGYGDWPLMLALAAVRPALAPELAGLLWTALQTPRSYEAAIETLSDWLRGSADQPWADRLERFLPLLVHSHDDRNRLLALIKELTEDPDQPLNEQQVRRLWGAVQGASTP</sequence>
<accession>A0AB39QL39</accession>
<dbReference type="EMBL" id="CP163441">
    <property type="protein sequence ID" value="XDQ42963.1"/>
    <property type="molecule type" value="Genomic_DNA"/>
</dbReference>